<reference evidence="3 4" key="1">
    <citation type="submission" date="2019-03" db="EMBL/GenBank/DDBJ databases">
        <title>Genomic Encyclopedia of Type Strains, Phase IV (KMG-IV): sequencing the most valuable type-strain genomes for metagenomic binning, comparative biology and taxonomic classification.</title>
        <authorList>
            <person name="Goeker M."/>
        </authorList>
    </citation>
    <scope>NUCLEOTIDE SEQUENCE [LARGE SCALE GENOMIC DNA]</scope>
    <source>
        <strain evidence="3 4">DSM 24179</strain>
    </source>
</reference>
<dbReference type="OrthoDB" id="1143459at2"/>
<accession>A0A4R2GI61</accession>
<feature type="domain" description="DUF2059" evidence="2">
    <location>
        <begin position="79"/>
        <end position="137"/>
    </location>
</feature>
<feature type="signal peptide" evidence="1">
    <location>
        <begin position="1"/>
        <end position="20"/>
    </location>
</feature>
<evidence type="ECO:0000256" key="1">
    <source>
        <dbReference type="SAM" id="SignalP"/>
    </source>
</evidence>
<dbReference type="Pfam" id="PF09832">
    <property type="entry name" value="DUF2059"/>
    <property type="match status" value="1"/>
</dbReference>
<organism evidence="3 4">
    <name type="scientific">Natronoflexus pectinivorans</name>
    <dbReference type="NCBI Taxonomy" id="682526"/>
    <lineage>
        <taxon>Bacteria</taxon>
        <taxon>Pseudomonadati</taxon>
        <taxon>Bacteroidota</taxon>
        <taxon>Bacteroidia</taxon>
        <taxon>Marinilabiliales</taxon>
        <taxon>Marinilabiliaceae</taxon>
        <taxon>Natronoflexus</taxon>
    </lineage>
</organism>
<dbReference type="EMBL" id="SLWK01000005">
    <property type="protein sequence ID" value="TCO08230.1"/>
    <property type="molecule type" value="Genomic_DNA"/>
</dbReference>
<dbReference type="InterPro" id="IPR018637">
    <property type="entry name" value="DUF2059"/>
</dbReference>
<proteinExistence type="predicted"/>
<dbReference type="RefSeq" id="WP_132433542.1">
    <property type="nucleotide sequence ID" value="NZ_SLWK01000005.1"/>
</dbReference>
<dbReference type="AlphaFoldDB" id="A0A4R2GI61"/>
<dbReference type="Proteomes" id="UP000295221">
    <property type="component" value="Unassembled WGS sequence"/>
</dbReference>
<evidence type="ECO:0000259" key="2">
    <source>
        <dbReference type="Pfam" id="PF09832"/>
    </source>
</evidence>
<comment type="caution">
    <text evidence="3">The sequence shown here is derived from an EMBL/GenBank/DDBJ whole genome shotgun (WGS) entry which is preliminary data.</text>
</comment>
<keyword evidence="1" id="KW-0732">Signal</keyword>
<evidence type="ECO:0000313" key="4">
    <source>
        <dbReference type="Proteomes" id="UP000295221"/>
    </source>
</evidence>
<feature type="chain" id="PRO_5020412032" description="DUF2059 domain-containing protein" evidence="1">
    <location>
        <begin position="21"/>
        <end position="148"/>
    </location>
</feature>
<name>A0A4R2GI61_9BACT</name>
<evidence type="ECO:0000313" key="3">
    <source>
        <dbReference type="EMBL" id="TCO08230.1"/>
    </source>
</evidence>
<gene>
    <name evidence="3" type="ORF">EV194_10532</name>
</gene>
<keyword evidence="4" id="KW-1185">Reference proteome</keyword>
<sequence>MIKKFFAIAVFILAGMTAIGQEGCDYSKTLKKMFEVSGTEASYQTAIKQMISMFKHQYPNVGTKVWTELEKEFLKTSMDELTEMLVPVYSKYMSIADLQDIIKFYESPAGLKFAESTPLIMEESMQIGQAWGMKLGQEFTKRMEEKGY</sequence>
<protein>
    <recommendedName>
        <fullName evidence="2">DUF2059 domain-containing protein</fullName>
    </recommendedName>
</protein>